<dbReference type="EMBL" id="UZAM01012441">
    <property type="protein sequence ID" value="VDP21872.1"/>
    <property type="molecule type" value="Genomic_DNA"/>
</dbReference>
<dbReference type="Gene3D" id="2.60.40.3330">
    <property type="match status" value="1"/>
</dbReference>
<reference evidence="5" key="1">
    <citation type="submission" date="2016-06" db="UniProtKB">
        <authorList>
            <consortium name="WormBaseParasite"/>
        </authorList>
    </citation>
    <scope>IDENTIFICATION</scope>
</reference>
<keyword evidence="4" id="KW-1185">Reference proteome</keyword>
<gene>
    <name evidence="3" type="ORF">SBAD_LOCUS9201</name>
</gene>
<reference evidence="3 4" key="2">
    <citation type="submission" date="2018-11" db="EMBL/GenBank/DDBJ databases">
        <authorList>
            <consortium name="Pathogen Informatics"/>
        </authorList>
    </citation>
    <scope>NUCLEOTIDE SEQUENCE [LARGE SCALE GENOMIC DNA]</scope>
</reference>
<sequence length="136" mass="15348">MKAILACFVCIVSIVFVQGKLQRVSAKGRLMCGNVPAKNIDIKLIDQDIGVDDLMSETKTNSDGRFILQGQTSEATTIDPFLKIYHRCNCRKICRRLLKMKIPSSYIASGDKRPTTIDIGTLNLEVEFHKDQRHCF</sequence>
<dbReference type="PANTHER" id="PTHR21700">
    <property type="entry name" value="TRANSTHYRETIN-LIKE FAMILY PROTEIN-RELATED"/>
    <property type="match status" value="1"/>
</dbReference>
<evidence type="ECO:0000256" key="1">
    <source>
        <dbReference type="ARBA" id="ARBA00010112"/>
    </source>
</evidence>
<dbReference type="Proteomes" id="UP000270296">
    <property type="component" value="Unassembled WGS sequence"/>
</dbReference>
<dbReference type="WBParaSite" id="SBAD_0000953101-mRNA-1">
    <property type="protein sequence ID" value="SBAD_0000953101-mRNA-1"/>
    <property type="gene ID" value="SBAD_0000953101"/>
</dbReference>
<protein>
    <submittedName>
        <fullName evidence="5">Transthyretin-like family protein</fullName>
    </submittedName>
</protein>
<comment type="similarity">
    <text evidence="1">Belongs to the nematode transthyretin-like family.</text>
</comment>
<dbReference type="GO" id="GO:0009986">
    <property type="term" value="C:cell surface"/>
    <property type="evidence" value="ECO:0007669"/>
    <property type="project" value="InterPro"/>
</dbReference>
<dbReference type="OrthoDB" id="5798901at2759"/>
<dbReference type="AlphaFoldDB" id="A0A183J003"/>
<dbReference type="PANTHER" id="PTHR21700:SF3">
    <property type="entry name" value="TRANSTHYRETIN-LIKE PROTEIN 5"/>
    <property type="match status" value="1"/>
</dbReference>
<evidence type="ECO:0000313" key="4">
    <source>
        <dbReference type="Proteomes" id="UP000270296"/>
    </source>
</evidence>
<accession>A0A183J003</accession>
<dbReference type="InterPro" id="IPR001534">
    <property type="entry name" value="Transthyretin-like"/>
</dbReference>
<keyword evidence="2" id="KW-0732">Signal</keyword>
<dbReference type="Pfam" id="PF01060">
    <property type="entry name" value="TTR-52"/>
    <property type="match status" value="1"/>
</dbReference>
<evidence type="ECO:0000256" key="2">
    <source>
        <dbReference type="SAM" id="SignalP"/>
    </source>
</evidence>
<evidence type="ECO:0000313" key="5">
    <source>
        <dbReference type="WBParaSite" id="SBAD_0000953101-mRNA-1"/>
    </source>
</evidence>
<feature type="signal peptide" evidence="2">
    <location>
        <begin position="1"/>
        <end position="19"/>
    </location>
</feature>
<dbReference type="InterPro" id="IPR038479">
    <property type="entry name" value="Transthyretin-like_sf"/>
</dbReference>
<evidence type="ECO:0000313" key="3">
    <source>
        <dbReference type="EMBL" id="VDP21872.1"/>
    </source>
</evidence>
<proteinExistence type="inferred from homology"/>
<name>A0A183J003_9BILA</name>
<organism evidence="5">
    <name type="scientific">Soboliphyme baturini</name>
    <dbReference type="NCBI Taxonomy" id="241478"/>
    <lineage>
        <taxon>Eukaryota</taxon>
        <taxon>Metazoa</taxon>
        <taxon>Ecdysozoa</taxon>
        <taxon>Nematoda</taxon>
        <taxon>Enoplea</taxon>
        <taxon>Dorylaimia</taxon>
        <taxon>Dioctophymatida</taxon>
        <taxon>Dioctophymatoidea</taxon>
        <taxon>Soboliphymatidae</taxon>
        <taxon>Soboliphyme</taxon>
    </lineage>
</organism>
<feature type="chain" id="PRO_5043140328" evidence="2">
    <location>
        <begin position="20"/>
        <end position="136"/>
    </location>
</feature>